<dbReference type="SMART" id="SM00220">
    <property type="entry name" value="S_TKc"/>
    <property type="match status" value="1"/>
</dbReference>
<dbReference type="EMBL" id="RRYP01017039">
    <property type="protein sequence ID" value="TNV74410.1"/>
    <property type="molecule type" value="Genomic_DNA"/>
</dbReference>
<comment type="catalytic activity">
    <reaction evidence="9">
        <text>L-threonyl-[protein] + ATP = O-phospho-L-threonyl-[protein] + ADP + H(+)</text>
        <dbReference type="Rhea" id="RHEA:46608"/>
        <dbReference type="Rhea" id="RHEA-COMP:11060"/>
        <dbReference type="Rhea" id="RHEA-COMP:11605"/>
        <dbReference type="ChEBI" id="CHEBI:15378"/>
        <dbReference type="ChEBI" id="CHEBI:30013"/>
        <dbReference type="ChEBI" id="CHEBI:30616"/>
        <dbReference type="ChEBI" id="CHEBI:61977"/>
        <dbReference type="ChEBI" id="CHEBI:456216"/>
        <dbReference type="EC" id="2.7.11.1"/>
    </reaction>
    <physiologicalReaction direction="left-to-right" evidence="9">
        <dbReference type="Rhea" id="RHEA:46609"/>
    </physiologicalReaction>
</comment>
<dbReference type="GO" id="GO:0005737">
    <property type="term" value="C:cytoplasm"/>
    <property type="evidence" value="ECO:0007669"/>
    <property type="project" value="TreeGrafter"/>
</dbReference>
<evidence type="ECO:0000256" key="6">
    <source>
        <dbReference type="ARBA" id="ARBA00022840"/>
    </source>
</evidence>
<keyword evidence="2 12" id="KW-0723">Serine/threonine-protein kinase</keyword>
<comment type="caution">
    <text evidence="15">The sequence shown here is derived from an EMBL/GenBank/DDBJ whole genome shotgun (WGS) entry which is preliminary data.</text>
</comment>
<evidence type="ECO:0000256" key="7">
    <source>
        <dbReference type="ARBA" id="ARBA00023193"/>
    </source>
</evidence>
<evidence type="ECO:0000256" key="11">
    <source>
        <dbReference type="PROSITE-ProRule" id="PRU10141"/>
    </source>
</evidence>
<evidence type="ECO:0000256" key="12">
    <source>
        <dbReference type="RuleBase" id="RU000304"/>
    </source>
</evidence>
<dbReference type="Pfam" id="PF00069">
    <property type="entry name" value="Pkinase"/>
    <property type="match status" value="2"/>
</dbReference>
<evidence type="ECO:0000256" key="2">
    <source>
        <dbReference type="ARBA" id="ARBA00022527"/>
    </source>
</evidence>
<dbReference type="OrthoDB" id="313273at2759"/>
<evidence type="ECO:0000256" key="13">
    <source>
        <dbReference type="SAM" id="MobiDB-lite"/>
    </source>
</evidence>
<evidence type="ECO:0000256" key="9">
    <source>
        <dbReference type="ARBA" id="ARBA00048659"/>
    </source>
</evidence>
<evidence type="ECO:0000256" key="1">
    <source>
        <dbReference type="ARBA" id="ARBA00012513"/>
    </source>
</evidence>
<dbReference type="GO" id="GO:0005634">
    <property type="term" value="C:nucleus"/>
    <property type="evidence" value="ECO:0007669"/>
    <property type="project" value="TreeGrafter"/>
</dbReference>
<evidence type="ECO:0000256" key="4">
    <source>
        <dbReference type="ARBA" id="ARBA00022741"/>
    </source>
</evidence>
<dbReference type="GO" id="GO:0017148">
    <property type="term" value="P:negative regulation of translation"/>
    <property type="evidence" value="ECO:0007669"/>
    <property type="project" value="UniProtKB-KW"/>
</dbReference>
<keyword evidence="6 11" id="KW-0067">ATP-binding</keyword>
<keyword evidence="3" id="KW-0808">Transferase</keyword>
<reference evidence="15" key="1">
    <citation type="submission" date="2019-06" db="EMBL/GenBank/DDBJ databases">
        <authorList>
            <person name="Zheng W."/>
        </authorList>
    </citation>
    <scope>NUCLEOTIDE SEQUENCE</scope>
    <source>
        <strain evidence="15">QDHG01</strain>
    </source>
</reference>
<feature type="compositionally biased region" description="Polar residues" evidence="13">
    <location>
        <begin position="144"/>
        <end position="158"/>
    </location>
</feature>
<gene>
    <name evidence="15" type="ORF">FGO68_gene14655</name>
</gene>
<dbReference type="PROSITE" id="PS50011">
    <property type="entry name" value="PROTEIN_KINASE_DOM"/>
    <property type="match status" value="1"/>
</dbReference>
<keyword evidence="4 11" id="KW-0547">Nucleotide-binding</keyword>
<dbReference type="PROSITE" id="PS00108">
    <property type="entry name" value="PROTEIN_KINASE_ST"/>
    <property type="match status" value="1"/>
</dbReference>
<feature type="binding site" evidence="11">
    <location>
        <position position="45"/>
    </location>
    <ligand>
        <name>ATP</name>
        <dbReference type="ChEBI" id="CHEBI:30616"/>
    </ligand>
</feature>
<dbReference type="Gene3D" id="1.10.510.10">
    <property type="entry name" value="Transferase(Phosphotransferase) domain 1"/>
    <property type="match status" value="1"/>
</dbReference>
<evidence type="ECO:0000259" key="14">
    <source>
        <dbReference type="PROSITE" id="PS50011"/>
    </source>
</evidence>
<evidence type="ECO:0000256" key="3">
    <source>
        <dbReference type="ARBA" id="ARBA00022679"/>
    </source>
</evidence>
<name>A0A8J8NHK3_HALGN</name>
<evidence type="ECO:0000313" key="16">
    <source>
        <dbReference type="Proteomes" id="UP000785679"/>
    </source>
</evidence>
<dbReference type="InterPro" id="IPR008271">
    <property type="entry name" value="Ser/Thr_kinase_AS"/>
</dbReference>
<comment type="similarity">
    <text evidence="8">Belongs to the protein kinase superfamily. Ser/Thr protein kinase family. GCN2 subfamily.</text>
</comment>
<dbReference type="PROSITE" id="PS00107">
    <property type="entry name" value="PROTEIN_KINASE_ATP"/>
    <property type="match status" value="1"/>
</dbReference>
<dbReference type="Proteomes" id="UP000785679">
    <property type="component" value="Unassembled WGS sequence"/>
</dbReference>
<protein>
    <recommendedName>
        <fullName evidence="1">non-specific serine/threonine protein kinase</fullName>
        <ecNumber evidence="1">2.7.11.1</ecNumber>
    </recommendedName>
</protein>
<keyword evidence="16" id="KW-1185">Reference proteome</keyword>
<dbReference type="PANTHER" id="PTHR11042:SF160">
    <property type="entry name" value="EUKARYOTIC TRANSLATION INITIATION FACTOR 2-ALPHA KINASE 1"/>
    <property type="match status" value="1"/>
</dbReference>
<dbReference type="InterPro" id="IPR011009">
    <property type="entry name" value="Kinase-like_dom_sf"/>
</dbReference>
<sequence>MIERFLENGRYKKKFDTICELGKGGFGTVYKVRYLLDNNIYAIKKVKLHLGYNEKLQDHKVYREIQAITKLEPKHIIRYYTCWLEALDDQELALENQLVNIMKIKQQQDQNNKSPGLFNHGKRPLMIKYQGEDSQQSISQISQRSTSDGHLRGSQKQRISNCPIEEEDSIISDSKDFGEIQHDESFLSELENTHKFDSKASFVRKQCENRKQLIINKDSILTGQNLAAALQGEIGSCQLYTLQKFIQNKQDYISLNLMIQTEYCSGQTLKDYIKNRHGVIDRAMNFKIFSQMLEGVITIHSANMIHRDLKPENVFLDENLNVKIGDFGLARAFESMLLQGSPSNMSASDNGMQRKQPVDYSGVVGTPVYFSPEQDKLRNDKRYAGDYSEIDEKVDVYALGLILLELSFNIGTIHERYSIFENLRENHKLDQRIQDDLKDEFELDLIMNLTQQNPEIRPSAQKVRQMLMPRWKRQLQ</sequence>
<feature type="region of interest" description="Disordered" evidence="13">
    <location>
        <begin position="136"/>
        <end position="158"/>
    </location>
</feature>
<evidence type="ECO:0000256" key="5">
    <source>
        <dbReference type="ARBA" id="ARBA00022777"/>
    </source>
</evidence>
<evidence type="ECO:0000256" key="10">
    <source>
        <dbReference type="ARBA" id="ARBA00048977"/>
    </source>
</evidence>
<dbReference type="GO" id="GO:0005524">
    <property type="term" value="F:ATP binding"/>
    <property type="evidence" value="ECO:0007669"/>
    <property type="project" value="UniProtKB-UniRule"/>
</dbReference>
<evidence type="ECO:0000313" key="15">
    <source>
        <dbReference type="EMBL" id="TNV74410.1"/>
    </source>
</evidence>
<comment type="catalytic activity">
    <reaction evidence="10">
        <text>L-seryl-[protein] + ATP = O-phospho-L-seryl-[protein] + ADP + H(+)</text>
        <dbReference type="Rhea" id="RHEA:17989"/>
        <dbReference type="Rhea" id="RHEA-COMP:9863"/>
        <dbReference type="Rhea" id="RHEA-COMP:11604"/>
        <dbReference type="ChEBI" id="CHEBI:15378"/>
        <dbReference type="ChEBI" id="CHEBI:29999"/>
        <dbReference type="ChEBI" id="CHEBI:30616"/>
        <dbReference type="ChEBI" id="CHEBI:83421"/>
        <dbReference type="ChEBI" id="CHEBI:456216"/>
        <dbReference type="EC" id="2.7.11.1"/>
    </reaction>
    <physiologicalReaction direction="left-to-right" evidence="10">
        <dbReference type="Rhea" id="RHEA:17990"/>
    </physiologicalReaction>
</comment>
<proteinExistence type="inferred from homology"/>
<dbReference type="PANTHER" id="PTHR11042">
    <property type="entry name" value="EUKARYOTIC TRANSLATION INITIATION FACTOR 2-ALPHA KINASE EIF2-ALPHA KINASE -RELATED"/>
    <property type="match status" value="1"/>
</dbReference>
<dbReference type="InterPro" id="IPR000719">
    <property type="entry name" value="Prot_kinase_dom"/>
</dbReference>
<evidence type="ECO:0000256" key="8">
    <source>
        <dbReference type="ARBA" id="ARBA00037982"/>
    </source>
</evidence>
<dbReference type="Gene3D" id="3.30.200.20">
    <property type="entry name" value="Phosphorylase Kinase, domain 1"/>
    <property type="match status" value="1"/>
</dbReference>
<keyword evidence="7" id="KW-0652">Protein synthesis inhibitor</keyword>
<organism evidence="15 16">
    <name type="scientific">Halteria grandinella</name>
    <dbReference type="NCBI Taxonomy" id="5974"/>
    <lineage>
        <taxon>Eukaryota</taxon>
        <taxon>Sar</taxon>
        <taxon>Alveolata</taxon>
        <taxon>Ciliophora</taxon>
        <taxon>Intramacronucleata</taxon>
        <taxon>Spirotrichea</taxon>
        <taxon>Stichotrichia</taxon>
        <taxon>Sporadotrichida</taxon>
        <taxon>Halteriidae</taxon>
        <taxon>Halteria</taxon>
    </lineage>
</organism>
<dbReference type="EC" id="2.7.11.1" evidence="1"/>
<accession>A0A8J8NHK3</accession>
<dbReference type="InterPro" id="IPR017441">
    <property type="entry name" value="Protein_kinase_ATP_BS"/>
</dbReference>
<dbReference type="GO" id="GO:0004694">
    <property type="term" value="F:eukaryotic translation initiation factor 2alpha kinase activity"/>
    <property type="evidence" value="ECO:0007669"/>
    <property type="project" value="TreeGrafter"/>
</dbReference>
<dbReference type="SUPFAM" id="SSF56112">
    <property type="entry name" value="Protein kinase-like (PK-like)"/>
    <property type="match status" value="1"/>
</dbReference>
<keyword evidence="5" id="KW-0418">Kinase</keyword>
<feature type="domain" description="Protein kinase" evidence="14">
    <location>
        <begin position="15"/>
        <end position="471"/>
    </location>
</feature>
<dbReference type="AlphaFoldDB" id="A0A8J8NHK3"/>
<dbReference type="InterPro" id="IPR050339">
    <property type="entry name" value="CC_SR_Kinase"/>
</dbReference>